<feature type="compositionally biased region" description="Basic and acidic residues" evidence="1">
    <location>
        <begin position="1"/>
        <end position="11"/>
    </location>
</feature>
<gene>
    <name evidence="2" type="ORF">CKM354_000512100</name>
</gene>
<evidence type="ECO:0000313" key="2">
    <source>
        <dbReference type="EMBL" id="GIZ41830.1"/>
    </source>
</evidence>
<dbReference type="EMBL" id="BOLY01000003">
    <property type="protein sequence ID" value="GIZ41830.1"/>
    <property type="molecule type" value="Genomic_DNA"/>
</dbReference>
<dbReference type="GeneID" id="68290696"/>
<dbReference type="Proteomes" id="UP000825890">
    <property type="component" value="Unassembled WGS sequence"/>
</dbReference>
<comment type="caution">
    <text evidence="2">The sequence shown here is derived from an EMBL/GenBank/DDBJ whole genome shotgun (WGS) entry which is preliminary data.</text>
</comment>
<organism evidence="2 3">
    <name type="scientific">Cercospora kikuchii</name>
    <dbReference type="NCBI Taxonomy" id="84275"/>
    <lineage>
        <taxon>Eukaryota</taxon>
        <taxon>Fungi</taxon>
        <taxon>Dikarya</taxon>
        <taxon>Ascomycota</taxon>
        <taxon>Pezizomycotina</taxon>
        <taxon>Dothideomycetes</taxon>
        <taxon>Dothideomycetidae</taxon>
        <taxon>Mycosphaerellales</taxon>
        <taxon>Mycosphaerellaceae</taxon>
        <taxon>Cercospora</taxon>
    </lineage>
</organism>
<name>A0A9P3CLB5_9PEZI</name>
<reference evidence="2 3" key="1">
    <citation type="submission" date="2021-01" db="EMBL/GenBank/DDBJ databases">
        <title>Cercospora kikuchii MAFF 305040 whole genome shotgun sequence.</title>
        <authorList>
            <person name="Kashiwa T."/>
            <person name="Suzuki T."/>
        </authorList>
    </citation>
    <scope>NUCLEOTIDE SEQUENCE [LARGE SCALE GENOMIC DNA]</scope>
    <source>
        <strain evidence="2 3">MAFF 305040</strain>
    </source>
</reference>
<feature type="region of interest" description="Disordered" evidence="1">
    <location>
        <begin position="1"/>
        <end position="20"/>
    </location>
</feature>
<evidence type="ECO:0000256" key="1">
    <source>
        <dbReference type="SAM" id="MobiDB-lite"/>
    </source>
</evidence>
<protein>
    <submittedName>
        <fullName evidence="2">Uncharacterized protein</fullName>
    </submittedName>
</protein>
<dbReference type="AlphaFoldDB" id="A0A9P3CLB5"/>
<evidence type="ECO:0000313" key="3">
    <source>
        <dbReference type="Proteomes" id="UP000825890"/>
    </source>
</evidence>
<keyword evidence="3" id="KW-1185">Reference proteome</keyword>
<dbReference type="OrthoDB" id="3643156at2759"/>
<sequence>MRSMSHPEDGTSRLPGYRPGCGPSRCPLPRPLCNLWPDNGYEDDILGPMIRALKASSEAALERQVVEVLLGVPYLPPTDAFYKLVDAADKSLRNAGLSSPRRAQHNGQYAGIDKGVNFDCLFPPPLDIQRGEEADDDLVVLAIEATRHSLSLSIWHAECTMWESIRQALQLFKLGSIALTVCREQQDPRCLHELERIVRQITAVPIDAGGSVYDRISAVVVFGEDAEDQDLNSVIRTVLQEQYSNSIIRLGTRASGQSGTFAASRGLAIMMWGITEAEEQRRRFELH</sequence>
<accession>A0A9P3CLB5</accession>
<dbReference type="RefSeq" id="XP_044656317.1">
    <property type="nucleotide sequence ID" value="XM_044800382.1"/>
</dbReference>
<proteinExistence type="predicted"/>